<comment type="cofactor">
    <cofactor evidence="2">
        <name>a divalent metal cation</name>
        <dbReference type="ChEBI" id="CHEBI:60240"/>
    </cofactor>
</comment>
<dbReference type="SMART" id="SM00304">
    <property type="entry name" value="HAMP"/>
    <property type="match status" value="1"/>
</dbReference>
<dbReference type="SMART" id="SM00388">
    <property type="entry name" value="HisKA"/>
    <property type="match status" value="1"/>
</dbReference>
<dbReference type="SMART" id="SM00387">
    <property type="entry name" value="HATPase_c"/>
    <property type="match status" value="1"/>
</dbReference>
<dbReference type="FunFam" id="1.10.287.130:FF:000001">
    <property type="entry name" value="Two-component sensor histidine kinase"/>
    <property type="match status" value="1"/>
</dbReference>
<dbReference type="InterPro" id="IPR004358">
    <property type="entry name" value="Sig_transdc_His_kin-like_C"/>
</dbReference>
<keyword evidence="7 12" id="KW-0812">Transmembrane</keyword>
<dbReference type="EMBL" id="CP044427">
    <property type="protein sequence ID" value="QFG69425.1"/>
    <property type="molecule type" value="Genomic_DNA"/>
</dbReference>
<dbReference type="InterPro" id="IPR003594">
    <property type="entry name" value="HATPase_dom"/>
</dbReference>
<dbReference type="Pfam" id="PF02518">
    <property type="entry name" value="HATPase_c"/>
    <property type="match status" value="1"/>
</dbReference>
<dbReference type="CDD" id="cd06225">
    <property type="entry name" value="HAMP"/>
    <property type="match status" value="1"/>
</dbReference>
<dbReference type="GO" id="GO:0005509">
    <property type="term" value="F:calcium ion binding"/>
    <property type="evidence" value="ECO:0007669"/>
    <property type="project" value="UniProtKB-ARBA"/>
</dbReference>
<dbReference type="PANTHER" id="PTHR45436">
    <property type="entry name" value="SENSOR HISTIDINE KINASE YKOH"/>
    <property type="match status" value="1"/>
</dbReference>
<dbReference type="PANTHER" id="PTHR45436:SF5">
    <property type="entry name" value="SENSOR HISTIDINE KINASE TRCS"/>
    <property type="match status" value="1"/>
</dbReference>
<feature type="domain" description="Histidine kinase" evidence="13">
    <location>
        <begin position="280"/>
        <end position="505"/>
    </location>
</feature>
<dbReference type="SUPFAM" id="SSF47384">
    <property type="entry name" value="Homodimeric domain of signal transducing histidine kinase"/>
    <property type="match status" value="1"/>
</dbReference>
<dbReference type="GO" id="GO:0000155">
    <property type="term" value="F:phosphorelay sensor kinase activity"/>
    <property type="evidence" value="ECO:0007669"/>
    <property type="project" value="InterPro"/>
</dbReference>
<name>A0A5J6V6L9_9MICO</name>
<dbReference type="OrthoDB" id="9786919at2"/>
<reference evidence="15 16" key="1">
    <citation type="submission" date="2019-09" db="EMBL/GenBank/DDBJ databases">
        <title>Serinicoccus pratensis sp. nov., isolated from meadow soil.</title>
        <authorList>
            <person name="Zhang W."/>
        </authorList>
    </citation>
    <scope>NUCLEOTIDE SEQUENCE [LARGE SCALE GENOMIC DNA]</scope>
    <source>
        <strain evidence="15 16">W204</strain>
    </source>
</reference>
<dbReference type="EC" id="2.7.13.3" evidence="4"/>
<dbReference type="PROSITE" id="PS50885">
    <property type="entry name" value="HAMP"/>
    <property type="match status" value="1"/>
</dbReference>
<evidence type="ECO:0000259" key="13">
    <source>
        <dbReference type="PROSITE" id="PS50109"/>
    </source>
</evidence>
<evidence type="ECO:0000256" key="12">
    <source>
        <dbReference type="SAM" id="Phobius"/>
    </source>
</evidence>
<evidence type="ECO:0000259" key="14">
    <source>
        <dbReference type="PROSITE" id="PS50885"/>
    </source>
</evidence>
<dbReference type="InterPro" id="IPR003661">
    <property type="entry name" value="HisK_dim/P_dom"/>
</dbReference>
<evidence type="ECO:0000256" key="1">
    <source>
        <dbReference type="ARBA" id="ARBA00000085"/>
    </source>
</evidence>
<evidence type="ECO:0000256" key="8">
    <source>
        <dbReference type="ARBA" id="ARBA00022777"/>
    </source>
</evidence>
<evidence type="ECO:0000313" key="16">
    <source>
        <dbReference type="Proteomes" id="UP000326546"/>
    </source>
</evidence>
<keyword evidence="9 12" id="KW-1133">Transmembrane helix</keyword>
<keyword evidence="5" id="KW-0597">Phosphoprotein</keyword>
<dbReference type="GO" id="GO:0005886">
    <property type="term" value="C:plasma membrane"/>
    <property type="evidence" value="ECO:0007669"/>
    <property type="project" value="UniProtKB-SubCell"/>
</dbReference>
<dbReference type="CDD" id="cd00075">
    <property type="entry name" value="HATPase"/>
    <property type="match status" value="1"/>
</dbReference>
<evidence type="ECO:0000256" key="2">
    <source>
        <dbReference type="ARBA" id="ARBA00001968"/>
    </source>
</evidence>
<dbReference type="SUPFAM" id="SSF158472">
    <property type="entry name" value="HAMP domain-like"/>
    <property type="match status" value="1"/>
</dbReference>
<dbReference type="Gene3D" id="3.30.565.10">
    <property type="entry name" value="Histidine kinase-like ATPase, C-terminal domain"/>
    <property type="match status" value="1"/>
</dbReference>
<dbReference type="SUPFAM" id="SSF55874">
    <property type="entry name" value="ATPase domain of HSP90 chaperone/DNA topoisomerase II/histidine kinase"/>
    <property type="match status" value="1"/>
</dbReference>
<feature type="transmembrane region" description="Helical" evidence="12">
    <location>
        <begin position="21"/>
        <end position="45"/>
    </location>
</feature>
<feature type="domain" description="HAMP" evidence="14">
    <location>
        <begin position="212"/>
        <end position="265"/>
    </location>
</feature>
<dbReference type="FunFam" id="3.30.565.10:FF:000006">
    <property type="entry name" value="Sensor histidine kinase WalK"/>
    <property type="match status" value="1"/>
</dbReference>
<accession>A0A5J6V6L9</accession>
<gene>
    <name evidence="15" type="ORF">FY030_12560</name>
</gene>
<evidence type="ECO:0000313" key="15">
    <source>
        <dbReference type="EMBL" id="QFG69425.1"/>
    </source>
</evidence>
<dbReference type="InterPro" id="IPR050428">
    <property type="entry name" value="TCS_sensor_his_kinase"/>
</dbReference>
<evidence type="ECO:0000256" key="4">
    <source>
        <dbReference type="ARBA" id="ARBA00012438"/>
    </source>
</evidence>
<organism evidence="15 16">
    <name type="scientific">Ornithinimicrobium pratense</name>
    <dbReference type="NCBI Taxonomy" id="2593973"/>
    <lineage>
        <taxon>Bacteria</taxon>
        <taxon>Bacillati</taxon>
        <taxon>Actinomycetota</taxon>
        <taxon>Actinomycetes</taxon>
        <taxon>Micrococcales</taxon>
        <taxon>Ornithinimicrobiaceae</taxon>
        <taxon>Ornithinimicrobium</taxon>
    </lineage>
</organism>
<dbReference type="InterPro" id="IPR036097">
    <property type="entry name" value="HisK_dim/P_sf"/>
</dbReference>
<keyword evidence="10" id="KW-0902">Two-component regulatory system</keyword>
<evidence type="ECO:0000256" key="10">
    <source>
        <dbReference type="ARBA" id="ARBA00023012"/>
    </source>
</evidence>
<evidence type="ECO:0000256" key="6">
    <source>
        <dbReference type="ARBA" id="ARBA00022679"/>
    </source>
</evidence>
<comment type="catalytic activity">
    <reaction evidence="1">
        <text>ATP + protein L-histidine = ADP + protein N-phospho-L-histidine.</text>
        <dbReference type="EC" id="2.7.13.3"/>
    </reaction>
</comment>
<dbReference type="Gene3D" id="1.10.287.130">
    <property type="match status" value="1"/>
</dbReference>
<dbReference type="RefSeq" id="WP_158061799.1">
    <property type="nucleotide sequence ID" value="NZ_CP044427.1"/>
</dbReference>
<dbReference type="Gene3D" id="6.10.340.10">
    <property type="match status" value="1"/>
</dbReference>
<keyword evidence="6" id="KW-0808">Transferase</keyword>
<dbReference type="Pfam" id="PF00512">
    <property type="entry name" value="HisKA"/>
    <property type="match status" value="1"/>
</dbReference>
<dbReference type="PRINTS" id="PR00344">
    <property type="entry name" value="BCTRLSENSOR"/>
</dbReference>
<keyword evidence="16" id="KW-1185">Reference proteome</keyword>
<dbReference type="InterPro" id="IPR005467">
    <property type="entry name" value="His_kinase_dom"/>
</dbReference>
<feature type="transmembrane region" description="Helical" evidence="12">
    <location>
        <begin position="188"/>
        <end position="211"/>
    </location>
</feature>
<dbReference type="AlphaFoldDB" id="A0A5J6V6L9"/>
<dbReference type="KEGG" id="serw:FY030_12560"/>
<evidence type="ECO:0000256" key="9">
    <source>
        <dbReference type="ARBA" id="ARBA00022989"/>
    </source>
</evidence>
<evidence type="ECO:0000256" key="5">
    <source>
        <dbReference type="ARBA" id="ARBA00022553"/>
    </source>
</evidence>
<dbReference type="Proteomes" id="UP000326546">
    <property type="component" value="Chromosome"/>
</dbReference>
<dbReference type="CDD" id="cd00082">
    <property type="entry name" value="HisKA"/>
    <property type="match status" value="1"/>
</dbReference>
<dbReference type="PROSITE" id="PS50109">
    <property type="entry name" value="HIS_KIN"/>
    <property type="match status" value="1"/>
</dbReference>
<evidence type="ECO:0000256" key="3">
    <source>
        <dbReference type="ARBA" id="ARBA00004236"/>
    </source>
</evidence>
<protein>
    <recommendedName>
        <fullName evidence="4">histidine kinase</fullName>
        <ecNumber evidence="4">2.7.13.3</ecNumber>
    </recommendedName>
</protein>
<dbReference type="InterPro" id="IPR003660">
    <property type="entry name" value="HAMP_dom"/>
</dbReference>
<comment type="subcellular location">
    <subcellularLocation>
        <location evidence="3">Cell membrane</location>
    </subcellularLocation>
</comment>
<sequence length="513" mass="54861">MISSLRRFAYARLHGLSLTRRLVAVVVLMVLAAYVLTTSVTMMMMRGYLVDRIDEDLINYSQPLADDAYTAILATAGRSTLNRLQPLIPPSPYYVIPPSPYYVLVTPADNSAPPIALIYPQVQSVPPDLQRIEPGDQRLGEPFTAPAGDDDGAWRVLARTAINPSGQVVGTVAVALPLDTTESTVRRLAVIITVIGLTTLVLVGVLGFFAVRRAFRPLTRIEDTAAAIAAGDLSRRVPPGGARDEVASLSESVNAMLAQIEQSFAVREASEQRMRDFVADASHELRTPLATVKGYAELHRFGAMTDSEDVASAMRRIEGEATRMTALVEDLLTLTRWDSQPTMSPTRVDLTVLASDVVQDAIVRAPDRRVTLVPLTPSARGAADEPPAPVVVGEDGALRQVLTNLVANALAHTPAGTPVQVAVGREGDRVVVEVRDHGTGLGPDAAERVFERFYRADKSRSRASGGTGLGLAIVAAIVGRHRGSVRYVPTPGGGATFRVELPAAAPTQSDDSD</sequence>
<evidence type="ECO:0000256" key="11">
    <source>
        <dbReference type="ARBA" id="ARBA00023136"/>
    </source>
</evidence>
<keyword evidence="11 12" id="KW-0472">Membrane</keyword>
<dbReference type="Pfam" id="PF00672">
    <property type="entry name" value="HAMP"/>
    <property type="match status" value="1"/>
</dbReference>
<proteinExistence type="predicted"/>
<evidence type="ECO:0000256" key="7">
    <source>
        <dbReference type="ARBA" id="ARBA00022692"/>
    </source>
</evidence>
<dbReference type="InterPro" id="IPR036890">
    <property type="entry name" value="HATPase_C_sf"/>
</dbReference>
<keyword evidence="8 15" id="KW-0418">Kinase</keyword>